<dbReference type="eggNOG" id="arCOG03610">
    <property type="taxonomic scope" value="Archaea"/>
</dbReference>
<dbReference type="RefSeq" id="WP_011405758.1">
    <property type="nucleotide sequence ID" value="NC_007681.1"/>
</dbReference>
<dbReference type="Proteomes" id="UP000001931">
    <property type="component" value="Chromosome"/>
</dbReference>
<dbReference type="eggNOG" id="arCOG02497">
    <property type="taxonomic scope" value="Archaea"/>
</dbReference>
<dbReference type="Gene3D" id="3.30.1910.20">
    <property type="entry name" value="asparaginyl-tRNA synthetase, N-terminal domain"/>
    <property type="match status" value="1"/>
</dbReference>
<dbReference type="eggNOG" id="arCOG02487">
    <property type="taxonomic scope" value="Archaea"/>
</dbReference>
<dbReference type="SUPFAM" id="SSF49464">
    <property type="entry name" value="Carboxypeptidase regulatory domain-like"/>
    <property type="match status" value="5"/>
</dbReference>
<protein>
    <submittedName>
        <fullName evidence="2">Member of asn/thr-rich large protein family</fullName>
    </submittedName>
</protein>
<dbReference type="KEGG" id="mst:Msp_0141"/>
<dbReference type="HOGENOM" id="CLU_235630_0_0_2"/>
<reference evidence="2 3" key="1">
    <citation type="journal article" date="2006" name="J. Bacteriol.">
        <title>The genome sequence of Methanosphaera stadtmanae reveals why this human intestinal archaeon is restricted to methanol and H2 for methane formation and ATP synthesis.</title>
        <authorList>
            <person name="Fricke W.F."/>
            <person name="Seedorf H."/>
            <person name="Henne A."/>
            <person name="Kruer M."/>
            <person name="Liesegang H."/>
            <person name="Hedderich R."/>
            <person name="Gottschalk G."/>
            <person name="Thauer R.K."/>
        </authorList>
    </citation>
    <scope>NUCLEOTIDE SEQUENCE [LARGE SCALE GENOMIC DNA]</scope>
    <source>
        <strain evidence="3">ATCC 43021 / DSM 3091 / JCM 11832 / MCB-3</strain>
    </source>
</reference>
<gene>
    <name evidence="2" type="ordered locus">Msp_0141</name>
</gene>
<dbReference type="SMART" id="SM00710">
    <property type="entry name" value="PbH1"/>
    <property type="match status" value="9"/>
</dbReference>
<evidence type="ECO:0000259" key="1">
    <source>
        <dbReference type="PROSITE" id="PS51127"/>
    </source>
</evidence>
<dbReference type="InterPro" id="IPR008969">
    <property type="entry name" value="CarboxyPept-like_regulatory"/>
</dbReference>
<dbReference type="GeneID" id="3856161"/>
<proteinExistence type="predicted"/>
<dbReference type="PROSITE" id="PS51127">
    <property type="entry name" value="BIG1"/>
    <property type="match status" value="1"/>
</dbReference>
<keyword evidence="3" id="KW-1185">Reference proteome</keyword>
<sequence length="2120" mass="229852">MFKKYNKEIFLLILVSLLLISISAISAGDVSNSTTTSPTVTVEKQVSMNNVIKEDTTDNKVLSKNSENIQTKEKTDNKKTIKKETSNVDYCVCDNSGSDSNTGSQDSPFKTIGYTVEKVNSNDNYNIHIKNGTYKGTGNTNLTIDNNTPSAPLTQTKSVKKDDSNVVEITGANVRNYWSWDDDDPSSAEISDEILDANAGKTFLIDQKAFNILKRVNLIKFSGSITYVGKDNPTSYSTLWLNTDHGNNTKVANITFQYTDERQLFRGETTGGYYNATVENCTFNANVADFPENNLRLIEFTTGTEDSIDPVMIFKNSKINISAPANFLNFAQYFEGGWLGTVDPKVVPIRIGEEFTFARATNNRRIIFDSNNITISVSKDDGNSYATLNAIMFSSSHAQFTNNNINLSGEKYLYGMLCTSYSSHNNISNNTFQINGQRYTAGIYLTGGYLQNNTVANNTITLVSSNSSSSVAEDSGYPIVIEDRRYIGGNYPPAEYPSGGELINNTVINNTIVVSGNNVYGIEHYGGTNTLIKGNRINASGINPTGIVITGNGLSVEDNIIYITAQTNNTGTTADYFPAISGGIYAQLCFNNTIKNNKVVTVNGSGITAKQYRNLTIIGNKVNVTDEYAVVLTECNNNNVSGNELGSKSYYGDEAVSIIDGQNNSVHDNKGLPRDKTFLNVIISPDSLHVGDYIYVNITLTDEEGNLLSSKVTLNSSASVGKIISMNNGKGSDRLKILKFVDNATILVTYNGTIRYENCSAEVPFTILRTETILTINNPTDMLSTNVDITINGTLKDNNNKAISNANISVTFNNKEYNVTTNSDGLFNVTITTPSENGKYVLTARYNGTEIYDASQETITLAIGKIETTLTVNEPMDVVIVTRNMTINGTLKDIDNHAIADATIKIKVDDMDEVSVKTNENGEYSYSFKTTKTSDHINVHVSYAGDDEYLETYASTWFIVEKIGSKISVDEIDNVDPNSEINITGKLSVDYNLNVGIPDATVHITIDGQTYTTTTDENGNYIKTITTPDASKTYTVSVEYKGSELYDECDDSINLYVKTKSTIDVETPIIITVVNNDITIKGTLKDINGNPIRDVTIVMTIEDLINTTKTNSTGGYTFIYTATKVDNNIPVDIKFIGDNYYAPSSTQATLTVEKLNSTLIIDNIENVKINASVVITGKVTNNTNNPITDANVCVTVNNESKNVTTGTDGTFRVEFTAPSTAKTYTVTAKYEGSEIYNGSDNETTFDVEKIDSIITIDTIGSVDANSNVNVTGILVDSAQNAISNQEVTITVNNKKYTTTTDNEGKYVVTIMTPVVTGNYDVSASYAGSDVYTMASAQTSMFVKEETSITAEGPISTTVNSTITINGTLIDASDNGIANATITVTFEGKKYTTTTNNDGKFTCDIMTTTVGDNIPVTVRYDGNDTYMASMNTITIDVEKLGSELTLNPVNNTSINSTLDVSGVLSEKYTQKAITNSTVTIIVDGISYNTVTDDNGNFKVTIKAAATTGTYTIKASYDGNDLYTPSSDETTFDVEKIGSELTLNPVNNTSINSTVDVSGVLSEKYTQKAIANSTVTIIVDGISYNTVTDDNGNFKVTIKTAATTGTYTIKASYDGSDLYTPSSDETTFDVEKLGSELTLNPVNNTSINSTVDVSGVLSEKYTQKAITNSTVTIIVDGISYNTVTDDNGNFKITIKTAATTGTYTIKASYDGSDLYTPSSDETTFDVEKISTKTTVDAVNGVIYEKVNLTAHITDVNGNNVTGGKVVFSINGVEVTDNNGNVIYANVTGGVATITKEVPSAWHKENTTIVATYLGNYAYDDSVSEKADVIITLRTANINITCDTEVKVGDTTSIVAHVYYNNTLVNEGKVIFKLNGKTLKDDDGNIIFVKVENGVAKLDYTITSIYSAKEYTLTAVFSGKDYNRVATESHLTVLRTNTHIQAEMVNITSNNATVSIKIFDEKNNTVQRNTKVTVKVNGKTFYNQIIVSNGVANLNLNLPVSSKPYNITIISGENSVYATSTTSFMFKNTVKIPTKINATAKLVNNKTATVSVKINDNNNKPVTGNTKVVVKLNGKTQANAIAVNGVADMDMIPPTIKGTYTLVVMTGETSIYEKATTTTTLKI</sequence>
<organism evidence="2 3">
    <name type="scientific">Methanosphaera stadtmanae (strain ATCC 43021 / DSM 3091 / JCM 11832 / MCB-3)</name>
    <dbReference type="NCBI Taxonomy" id="339860"/>
    <lineage>
        <taxon>Archaea</taxon>
        <taxon>Methanobacteriati</taxon>
        <taxon>Methanobacteriota</taxon>
        <taxon>Methanomada group</taxon>
        <taxon>Methanobacteria</taxon>
        <taxon>Methanobacteriales</taxon>
        <taxon>Methanobacteriaceae</taxon>
        <taxon>Methanosphaera</taxon>
    </lineage>
</organism>
<dbReference type="InterPro" id="IPR003344">
    <property type="entry name" value="Big_1_dom"/>
</dbReference>
<name>Q2NHS4_METST</name>
<dbReference type="SUPFAM" id="SSF51126">
    <property type="entry name" value="Pectin lyase-like"/>
    <property type="match status" value="1"/>
</dbReference>
<evidence type="ECO:0000313" key="2">
    <source>
        <dbReference type="EMBL" id="ABC56559.1"/>
    </source>
</evidence>
<dbReference type="InterPro" id="IPR011050">
    <property type="entry name" value="Pectin_lyase_fold/virulence"/>
</dbReference>
<accession>Q2NHS4</accession>
<dbReference type="InterPro" id="IPR006626">
    <property type="entry name" value="PbH1"/>
</dbReference>
<dbReference type="OrthoDB" id="101276at2157"/>
<dbReference type="Gene3D" id="2.60.40.1120">
    <property type="entry name" value="Carboxypeptidase-like, regulatory domain"/>
    <property type="match status" value="5"/>
</dbReference>
<dbReference type="Pfam" id="PF13620">
    <property type="entry name" value="CarboxypepD_reg"/>
    <property type="match status" value="3"/>
</dbReference>
<feature type="domain" description="Big-1" evidence="1">
    <location>
        <begin position="772"/>
        <end position="862"/>
    </location>
</feature>
<dbReference type="InterPro" id="IPR013783">
    <property type="entry name" value="Ig-like_fold"/>
</dbReference>
<dbReference type="Gene3D" id="2.60.40.10">
    <property type="entry name" value="Immunoglobulins"/>
    <property type="match status" value="5"/>
</dbReference>
<evidence type="ECO:0000313" key="3">
    <source>
        <dbReference type="Proteomes" id="UP000001931"/>
    </source>
</evidence>
<dbReference type="EMBL" id="CP000102">
    <property type="protein sequence ID" value="ABC56559.1"/>
    <property type="molecule type" value="Genomic_DNA"/>
</dbReference>